<feature type="region of interest" description="Disordered" evidence="1">
    <location>
        <begin position="68"/>
        <end position="94"/>
    </location>
</feature>
<keyword evidence="2" id="KW-0732">Signal</keyword>
<name>A0ABW0HG50_9HYPH</name>
<dbReference type="EMBL" id="JBHSLV010000055">
    <property type="protein sequence ID" value="MFC5395645.1"/>
    <property type="molecule type" value="Genomic_DNA"/>
</dbReference>
<sequence length="94" mass="10003">MIPRISAGALAASAFIALSGSLPAGQASACNRMDGCIHDTQRENYGMMHDGRMSEAMRSGAENVEAFRSIGTEASQQEQPRPKPRRRPAAASGR</sequence>
<dbReference type="RefSeq" id="WP_377011702.1">
    <property type="nucleotide sequence ID" value="NZ_JBHSLV010000055.1"/>
</dbReference>
<protein>
    <submittedName>
        <fullName evidence="3">Uncharacterized protein</fullName>
    </submittedName>
</protein>
<evidence type="ECO:0000313" key="4">
    <source>
        <dbReference type="Proteomes" id="UP001596104"/>
    </source>
</evidence>
<organism evidence="3 4">
    <name type="scientific">Bosea vestrisii</name>
    <dbReference type="NCBI Taxonomy" id="151416"/>
    <lineage>
        <taxon>Bacteria</taxon>
        <taxon>Pseudomonadati</taxon>
        <taxon>Pseudomonadota</taxon>
        <taxon>Alphaproteobacteria</taxon>
        <taxon>Hyphomicrobiales</taxon>
        <taxon>Boseaceae</taxon>
        <taxon>Bosea</taxon>
    </lineage>
</organism>
<evidence type="ECO:0000256" key="1">
    <source>
        <dbReference type="SAM" id="MobiDB-lite"/>
    </source>
</evidence>
<feature type="chain" id="PRO_5047264678" evidence="2">
    <location>
        <begin position="25"/>
        <end position="94"/>
    </location>
</feature>
<evidence type="ECO:0000313" key="3">
    <source>
        <dbReference type="EMBL" id="MFC5395645.1"/>
    </source>
</evidence>
<reference evidence="4" key="1">
    <citation type="journal article" date="2019" name="Int. J. Syst. Evol. Microbiol.">
        <title>The Global Catalogue of Microorganisms (GCM) 10K type strain sequencing project: providing services to taxonomists for standard genome sequencing and annotation.</title>
        <authorList>
            <consortium name="The Broad Institute Genomics Platform"/>
            <consortium name="The Broad Institute Genome Sequencing Center for Infectious Disease"/>
            <person name="Wu L."/>
            <person name="Ma J."/>
        </authorList>
    </citation>
    <scope>NUCLEOTIDE SEQUENCE [LARGE SCALE GENOMIC DNA]</scope>
    <source>
        <strain evidence="4">CGMCC 1.16326</strain>
    </source>
</reference>
<accession>A0ABW0HG50</accession>
<dbReference type="Proteomes" id="UP001596104">
    <property type="component" value="Unassembled WGS sequence"/>
</dbReference>
<proteinExistence type="predicted"/>
<keyword evidence="4" id="KW-1185">Reference proteome</keyword>
<evidence type="ECO:0000256" key="2">
    <source>
        <dbReference type="SAM" id="SignalP"/>
    </source>
</evidence>
<comment type="caution">
    <text evidence="3">The sequence shown here is derived from an EMBL/GenBank/DDBJ whole genome shotgun (WGS) entry which is preliminary data.</text>
</comment>
<feature type="signal peptide" evidence="2">
    <location>
        <begin position="1"/>
        <end position="24"/>
    </location>
</feature>
<gene>
    <name evidence="3" type="ORF">ACFPPC_23720</name>
</gene>